<dbReference type="EMBL" id="JACHXV010000001">
    <property type="protein sequence ID" value="MBB3172256.1"/>
    <property type="molecule type" value="Genomic_DNA"/>
</dbReference>
<dbReference type="Proteomes" id="UP000557688">
    <property type="component" value="Unassembled WGS sequence"/>
</dbReference>
<organism evidence="1 3">
    <name type="scientific">Endobacter medicaginis</name>
    <dbReference type="NCBI Taxonomy" id="1181271"/>
    <lineage>
        <taxon>Bacteria</taxon>
        <taxon>Pseudomonadati</taxon>
        <taxon>Pseudomonadota</taxon>
        <taxon>Alphaproteobacteria</taxon>
        <taxon>Acetobacterales</taxon>
        <taxon>Acetobacteraceae</taxon>
        <taxon>Endobacter</taxon>
    </lineage>
</organism>
<name>A0A839UR27_9PROT</name>
<reference evidence="1 3" key="2">
    <citation type="submission" date="2020-08" db="EMBL/GenBank/DDBJ databases">
        <title>Genomic Encyclopedia of Type Strains, Phase III (KMG-III): the genomes of soil and plant-associated and newly described type strains.</title>
        <authorList>
            <person name="Whitman W."/>
        </authorList>
    </citation>
    <scope>NUCLEOTIDE SEQUENCE [LARGE SCALE GENOMIC DNA]</scope>
    <source>
        <strain evidence="1 3">CECT 8088</strain>
    </source>
</reference>
<evidence type="ECO:0000313" key="1">
    <source>
        <dbReference type="EMBL" id="MBB3172256.1"/>
    </source>
</evidence>
<dbReference type="RefSeq" id="WP_176623538.1">
    <property type="nucleotide sequence ID" value="NZ_JABXXQ010000116.1"/>
</dbReference>
<dbReference type="Proteomes" id="UP000565205">
    <property type="component" value="Unassembled WGS sequence"/>
</dbReference>
<gene>
    <name evidence="1" type="ORF">FHR90_000062</name>
    <name evidence="2" type="ORF">HUK83_07635</name>
</gene>
<protein>
    <submittedName>
        <fullName evidence="1">Uncharacterized protein</fullName>
    </submittedName>
</protein>
<accession>A0A839UR27</accession>
<keyword evidence="3" id="KW-1185">Reference proteome</keyword>
<comment type="caution">
    <text evidence="1">The sequence shown here is derived from an EMBL/GenBank/DDBJ whole genome shotgun (WGS) entry which is preliminary data.</text>
</comment>
<evidence type="ECO:0000313" key="4">
    <source>
        <dbReference type="Proteomes" id="UP000565205"/>
    </source>
</evidence>
<evidence type="ECO:0000313" key="3">
    <source>
        <dbReference type="Proteomes" id="UP000557688"/>
    </source>
</evidence>
<reference evidence="2 4" key="1">
    <citation type="submission" date="2020-06" db="EMBL/GenBank/DDBJ databases">
        <title>Description of novel acetic acid bacteria.</title>
        <authorList>
            <person name="Sombolestani A."/>
        </authorList>
    </citation>
    <scope>NUCLEOTIDE SEQUENCE [LARGE SCALE GENOMIC DNA]</scope>
    <source>
        <strain evidence="2 4">LMG 26838</strain>
    </source>
</reference>
<proteinExistence type="predicted"/>
<dbReference type="EMBL" id="JABXXQ010000116">
    <property type="protein sequence ID" value="NVN30203.1"/>
    <property type="molecule type" value="Genomic_DNA"/>
</dbReference>
<evidence type="ECO:0000313" key="2">
    <source>
        <dbReference type="EMBL" id="NVN30203.1"/>
    </source>
</evidence>
<sequence length="58" mass="6162">MLTSEELAEIRTAVPHLDAMALRALRRFGYDVVRLEPEVASVAVTSTGTAASATFGLV</sequence>
<dbReference type="AlphaFoldDB" id="A0A839UR27"/>